<sequence length="19" mass="2279">MLQFCYVKHCVCIIYINST</sequence>
<dbReference type="EMBL" id="GBXM01049001">
    <property type="protein sequence ID" value="JAH59576.1"/>
    <property type="molecule type" value="Transcribed_RNA"/>
</dbReference>
<organism evidence="1">
    <name type="scientific">Anguilla anguilla</name>
    <name type="common">European freshwater eel</name>
    <name type="synonym">Muraena anguilla</name>
    <dbReference type="NCBI Taxonomy" id="7936"/>
    <lineage>
        <taxon>Eukaryota</taxon>
        <taxon>Metazoa</taxon>
        <taxon>Chordata</taxon>
        <taxon>Craniata</taxon>
        <taxon>Vertebrata</taxon>
        <taxon>Euteleostomi</taxon>
        <taxon>Actinopterygii</taxon>
        <taxon>Neopterygii</taxon>
        <taxon>Teleostei</taxon>
        <taxon>Anguilliformes</taxon>
        <taxon>Anguillidae</taxon>
        <taxon>Anguilla</taxon>
    </lineage>
</organism>
<protein>
    <submittedName>
        <fullName evidence="1">Uncharacterized protein</fullName>
    </submittedName>
</protein>
<dbReference type="AlphaFoldDB" id="A0A0E9U196"/>
<reference evidence="1" key="1">
    <citation type="submission" date="2014-11" db="EMBL/GenBank/DDBJ databases">
        <authorList>
            <person name="Amaro Gonzalez C."/>
        </authorList>
    </citation>
    <scope>NUCLEOTIDE SEQUENCE</scope>
</reference>
<proteinExistence type="predicted"/>
<evidence type="ECO:0000313" key="1">
    <source>
        <dbReference type="EMBL" id="JAH59576.1"/>
    </source>
</evidence>
<accession>A0A0E9U196</accession>
<name>A0A0E9U196_ANGAN</name>
<reference evidence="1" key="2">
    <citation type="journal article" date="2015" name="Fish Shellfish Immunol.">
        <title>Early steps in the European eel (Anguilla anguilla)-Vibrio vulnificus interaction in the gills: Role of the RtxA13 toxin.</title>
        <authorList>
            <person name="Callol A."/>
            <person name="Pajuelo D."/>
            <person name="Ebbesson L."/>
            <person name="Teles M."/>
            <person name="MacKenzie S."/>
            <person name="Amaro C."/>
        </authorList>
    </citation>
    <scope>NUCLEOTIDE SEQUENCE</scope>
</reference>